<evidence type="ECO:0000256" key="3">
    <source>
        <dbReference type="ARBA" id="ARBA00022741"/>
    </source>
</evidence>
<evidence type="ECO:0000256" key="5">
    <source>
        <dbReference type="ARBA" id="ARBA00022840"/>
    </source>
</evidence>
<evidence type="ECO:0000313" key="12">
    <source>
        <dbReference type="EMBL" id="TEB04138.1"/>
    </source>
</evidence>
<dbReference type="Gene3D" id="1.20.1050.90">
    <property type="entry name" value="RecF/RecN/SMC, N-terminal domain"/>
    <property type="match status" value="1"/>
</dbReference>
<keyword evidence="13" id="KW-1185">Reference proteome</keyword>
<evidence type="ECO:0000256" key="6">
    <source>
        <dbReference type="ARBA" id="ARBA00023125"/>
    </source>
</evidence>
<dbReference type="PROSITE" id="PS00617">
    <property type="entry name" value="RECF_1"/>
    <property type="match status" value="1"/>
</dbReference>
<feature type="binding site" evidence="9">
    <location>
        <begin position="30"/>
        <end position="37"/>
    </location>
    <ligand>
        <name>ATP</name>
        <dbReference type="ChEBI" id="CHEBI:30616"/>
    </ligand>
</feature>
<dbReference type="SUPFAM" id="SSF52540">
    <property type="entry name" value="P-loop containing nucleoside triphosphate hydrolases"/>
    <property type="match status" value="1"/>
</dbReference>
<dbReference type="InterPro" id="IPR018078">
    <property type="entry name" value="DNA-binding_RecF_CS"/>
</dbReference>
<comment type="function">
    <text evidence="9 10">The RecF protein is involved in DNA metabolism; it is required for DNA replication and normal SOS inducibility. RecF binds preferentially to single-stranded, linear DNA. It also seems to bind ATP.</text>
</comment>
<sequence length="366" mass="42688">MFLKQLELNNFRNYHKQVLEPGLFLNILTGQNAQGKTNILESIYMACIGNSFRTGKEKEIINWESDFSYIHSLLQTEQRSLQVNIFLKQGFKKIEVNGSLKRGSPLGWPGVVLFTADDLALVKGSPFERRRFLDLEAGPFHPQYAHNLARYQRVLVQRNNLLREVRQKREEKSSLQVWDEQLCRYGAKILYIRLELLKKFSPLLRSLYRELAAGVEDFDIRYKSTVKLEGLNSEEEIYNKLQQQMYLLQAEEIDRAQSLLGPHRDDLIFFINGRDARIYGSQGQQRTIVLTLKIAQIDLWKEELDEYPILLLDDVIFELDHDRRQAIFERIGSLVQTFLTTTKTEDIGFSKELNHKTFTVSHGSII</sequence>
<dbReference type="GO" id="GO:0005737">
    <property type="term" value="C:cytoplasm"/>
    <property type="evidence" value="ECO:0007669"/>
    <property type="project" value="UniProtKB-SubCell"/>
</dbReference>
<evidence type="ECO:0000256" key="9">
    <source>
        <dbReference type="HAMAP-Rule" id="MF_00365"/>
    </source>
</evidence>
<dbReference type="EMBL" id="QFGA01000004">
    <property type="protein sequence ID" value="TEB04138.1"/>
    <property type="molecule type" value="Genomic_DNA"/>
</dbReference>
<dbReference type="GO" id="GO:0000731">
    <property type="term" value="P:DNA synthesis involved in DNA repair"/>
    <property type="evidence" value="ECO:0007669"/>
    <property type="project" value="TreeGrafter"/>
</dbReference>
<comment type="caution">
    <text evidence="12">The sequence shown here is derived from an EMBL/GenBank/DDBJ whole genome shotgun (WGS) entry which is preliminary data.</text>
</comment>
<dbReference type="AlphaFoldDB" id="A0A4Y7R551"/>
<organism evidence="12 13">
    <name type="scientific">Pelotomaculum schinkii</name>
    <dbReference type="NCBI Taxonomy" id="78350"/>
    <lineage>
        <taxon>Bacteria</taxon>
        <taxon>Bacillati</taxon>
        <taxon>Bacillota</taxon>
        <taxon>Clostridia</taxon>
        <taxon>Eubacteriales</taxon>
        <taxon>Desulfotomaculaceae</taxon>
        <taxon>Pelotomaculum</taxon>
    </lineage>
</organism>
<dbReference type="InterPro" id="IPR042174">
    <property type="entry name" value="RecF_2"/>
</dbReference>
<dbReference type="PROSITE" id="PS00618">
    <property type="entry name" value="RECF_2"/>
    <property type="match status" value="1"/>
</dbReference>
<dbReference type="GO" id="GO:0009432">
    <property type="term" value="P:SOS response"/>
    <property type="evidence" value="ECO:0007669"/>
    <property type="project" value="UniProtKB-UniRule"/>
</dbReference>
<dbReference type="GO" id="GO:0003697">
    <property type="term" value="F:single-stranded DNA binding"/>
    <property type="evidence" value="ECO:0007669"/>
    <property type="project" value="UniProtKB-UniRule"/>
</dbReference>
<dbReference type="PANTHER" id="PTHR32182">
    <property type="entry name" value="DNA REPLICATION AND REPAIR PROTEIN RECF"/>
    <property type="match status" value="1"/>
</dbReference>
<dbReference type="GO" id="GO:0006302">
    <property type="term" value="P:double-strand break repair"/>
    <property type="evidence" value="ECO:0007669"/>
    <property type="project" value="InterPro"/>
</dbReference>
<accession>A0A4Y7R551</accession>
<comment type="subcellular location">
    <subcellularLocation>
        <location evidence="9 10">Cytoplasm</location>
    </subcellularLocation>
</comment>
<keyword evidence="8 9" id="KW-0742">SOS response</keyword>
<evidence type="ECO:0000256" key="7">
    <source>
        <dbReference type="ARBA" id="ARBA00023204"/>
    </source>
</evidence>
<keyword evidence="6 9" id="KW-0238">DNA-binding</keyword>
<dbReference type="NCBIfam" id="TIGR00611">
    <property type="entry name" value="recf"/>
    <property type="match status" value="1"/>
</dbReference>
<dbReference type="InterPro" id="IPR001238">
    <property type="entry name" value="DNA-binding_RecF"/>
</dbReference>
<dbReference type="Proteomes" id="UP000298324">
    <property type="component" value="Unassembled WGS sequence"/>
</dbReference>
<dbReference type="GO" id="GO:0006260">
    <property type="term" value="P:DNA replication"/>
    <property type="evidence" value="ECO:0007669"/>
    <property type="project" value="UniProtKB-UniRule"/>
</dbReference>
<comment type="similarity">
    <text evidence="9 10">Belongs to the RecF family.</text>
</comment>
<dbReference type="PANTHER" id="PTHR32182:SF0">
    <property type="entry name" value="DNA REPLICATION AND REPAIR PROTEIN RECF"/>
    <property type="match status" value="1"/>
</dbReference>
<evidence type="ECO:0000256" key="2">
    <source>
        <dbReference type="ARBA" id="ARBA00022705"/>
    </source>
</evidence>
<gene>
    <name evidence="9 12" type="primary">recF</name>
    <name evidence="12" type="ORF">Psch_03860</name>
</gene>
<dbReference type="Gene3D" id="3.40.50.300">
    <property type="entry name" value="P-loop containing nucleotide triphosphate hydrolases"/>
    <property type="match status" value="1"/>
</dbReference>
<reference evidence="12 13" key="1">
    <citation type="journal article" date="2018" name="Environ. Microbiol.">
        <title>Novel energy conservation strategies and behaviour of Pelotomaculum schinkii driving syntrophic propionate catabolism.</title>
        <authorList>
            <person name="Hidalgo-Ahumada C.A.P."/>
            <person name="Nobu M.K."/>
            <person name="Narihiro T."/>
            <person name="Tamaki H."/>
            <person name="Liu W.T."/>
            <person name="Kamagata Y."/>
            <person name="Stams A.J.M."/>
            <person name="Imachi H."/>
            <person name="Sousa D.Z."/>
        </authorList>
    </citation>
    <scope>NUCLEOTIDE SEQUENCE [LARGE SCALE GENOMIC DNA]</scope>
    <source>
        <strain evidence="12 13">HH</strain>
    </source>
</reference>
<keyword evidence="5 9" id="KW-0067">ATP-binding</keyword>
<dbReference type="InterPro" id="IPR038729">
    <property type="entry name" value="Rad50/SbcC_AAA"/>
</dbReference>
<dbReference type="Pfam" id="PF13476">
    <property type="entry name" value="AAA_23"/>
    <property type="match status" value="1"/>
</dbReference>
<dbReference type="GO" id="GO:0016887">
    <property type="term" value="F:ATP hydrolysis activity"/>
    <property type="evidence" value="ECO:0007669"/>
    <property type="project" value="InterPro"/>
</dbReference>
<evidence type="ECO:0000256" key="10">
    <source>
        <dbReference type="RuleBase" id="RU000578"/>
    </source>
</evidence>
<keyword evidence="1 9" id="KW-0963">Cytoplasm</keyword>
<keyword evidence="2 9" id="KW-0235">DNA replication</keyword>
<name>A0A4Y7R551_9FIRM</name>
<keyword evidence="4 9" id="KW-0227">DNA damage</keyword>
<feature type="domain" description="Rad50/SbcC-type AAA" evidence="11">
    <location>
        <begin position="5"/>
        <end position="102"/>
    </location>
</feature>
<proteinExistence type="inferred from homology"/>
<dbReference type="RefSeq" id="WP_190259379.1">
    <property type="nucleotide sequence ID" value="NZ_QFGA01000004.1"/>
</dbReference>
<evidence type="ECO:0000259" key="11">
    <source>
        <dbReference type="Pfam" id="PF13476"/>
    </source>
</evidence>
<keyword evidence="7 9" id="KW-0234">DNA repair</keyword>
<dbReference type="InterPro" id="IPR027417">
    <property type="entry name" value="P-loop_NTPase"/>
</dbReference>
<protein>
    <recommendedName>
        <fullName evidence="9 10">DNA replication and repair protein RecF</fullName>
    </recommendedName>
</protein>
<keyword evidence="3 9" id="KW-0547">Nucleotide-binding</keyword>
<dbReference type="HAMAP" id="MF_00365">
    <property type="entry name" value="RecF"/>
    <property type="match status" value="1"/>
</dbReference>
<evidence type="ECO:0000256" key="8">
    <source>
        <dbReference type="ARBA" id="ARBA00023236"/>
    </source>
</evidence>
<evidence type="ECO:0000256" key="4">
    <source>
        <dbReference type="ARBA" id="ARBA00022763"/>
    </source>
</evidence>
<dbReference type="GO" id="GO:0005524">
    <property type="term" value="F:ATP binding"/>
    <property type="evidence" value="ECO:0007669"/>
    <property type="project" value="UniProtKB-UniRule"/>
</dbReference>
<evidence type="ECO:0000256" key="1">
    <source>
        <dbReference type="ARBA" id="ARBA00022490"/>
    </source>
</evidence>
<evidence type="ECO:0000313" key="13">
    <source>
        <dbReference type="Proteomes" id="UP000298324"/>
    </source>
</evidence>